<dbReference type="EMBL" id="JASCZI010271862">
    <property type="protein sequence ID" value="MED6215734.1"/>
    <property type="molecule type" value="Genomic_DNA"/>
</dbReference>
<feature type="domain" description="GRF-type" evidence="6">
    <location>
        <begin position="48"/>
        <end position="92"/>
    </location>
</feature>
<evidence type="ECO:0000256" key="5">
    <source>
        <dbReference type="SAM" id="MobiDB-lite"/>
    </source>
</evidence>
<proteinExistence type="predicted"/>
<keyword evidence="1" id="KW-0479">Metal-binding</keyword>
<dbReference type="Proteomes" id="UP001341840">
    <property type="component" value="Unassembled WGS sequence"/>
</dbReference>
<gene>
    <name evidence="7" type="ORF">PIB30_000739</name>
</gene>
<evidence type="ECO:0000313" key="7">
    <source>
        <dbReference type="EMBL" id="MED6215734.1"/>
    </source>
</evidence>
<keyword evidence="8" id="KW-1185">Reference proteome</keyword>
<evidence type="ECO:0000256" key="4">
    <source>
        <dbReference type="PROSITE-ProRule" id="PRU01343"/>
    </source>
</evidence>
<dbReference type="InterPro" id="IPR010666">
    <property type="entry name" value="Znf_GRF"/>
</dbReference>
<evidence type="ECO:0000256" key="1">
    <source>
        <dbReference type="ARBA" id="ARBA00022723"/>
    </source>
</evidence>
<evidence type="ECO:0000259" key="6">
    <source>
        <dbReference type="PROSITE" id="PS51999"/>
    </source>
</evidence>
<feature type="compositionally biased region" description="Low complexity" evidence="5">
    <location>
        <begin position="1"/>
        <end position="11"/>
    </location>
</feature>
<comment type="caution">
    <text evidence="7">The sequence shown here is derived from an EMBL/GenBank/DDBJ whole genome shotgun (WGS) entry which is preliminary data.</text>
</comment>
<dbReference type="PROSITE" id="PS51999">
    <property type="entry name" value="ZF_GRF"/>
    <property type="match status" value="1"/>
</dbReference>
<name>A0ABU6YZR0_9FABA</name>
<keyword evidence="3" id="KW-0862">Zinc</keyword>
<evidence type="ECO:0000256" key="3">
    <source>
        <dbReference type="ARBA" id="ARBA00022833"/>
    </source>
</evidence>
<organism evidence="7 8">
    <name type="scientific">Stylosanthes scabra</name>
    <dbReference type="NCBI Taxonomy" id="79078"/>
    <lineage>
        <taxon>Eukaryota</taxon>
        <taxon>Viridiplantae</taxon>
        <taxon>Streptophyta</taxon>
        <taxon>Embryophyta</taxon>
        <taxon>Tracheophyta</taxon>
        <taxon>Spermatophyta</taxon>
        <taxon>Magnoliopsida</taxon>
        <taxon>eudicotyledons</taxon>
        <taxon>Gunneridae</taxon>
        <taxon>Pentapetalae</taxon>
        <taxon>rosids</taxon>
        <taxon>fabids</taxon>
        <taxon>Fabales</taxon>
        <taxon>Fabaceae</taxon>
        <taxon>Papilionoideae</taxon>
        <taxon>50 kb inversion clade</taxon>
        <taxon>dalbergioids sensu lato</taxon>
        <taxon>Dalbergieae</taxon>
        <taxon>Pterocarpus clade</taxon>
        <taxon>Stylosanthes</taxon>
    </lineage>
</organism>
<sequence length="110" mass="12443">MNSEGVSSVSRRSVEGVGGRLERSSSSTQGVFMPKGIDEDMDCVAPKCHCGVYIMLYMSKTANKPNRLFFGCLFFKKARLPHCKFFLWLDRHTEQLGKIGAITYQKILKM</sequence>
<protein>
    <recommendedName>
        <fullName evidence="6">GRF-type domain-containing protein</fullName>
    </recommendedName>
</protein>
<keyword evidence="2 4" id="KW-0863">Zinc-finger</keyword>
<evidence type="ECO:0000313" key="8">
    <source>
        <dbReference type="Proteomes" id="UP001341840"/>
    </source>
</evidence>
<feature type="region of interest" description="Disordered" evidence="5">
    <location>
        <begin position="1"/>
        <end position="32"/>
    </location>
</feature>
<accession>A0ABU6YZR0</accession>
<evidence type="ECO:0000256" key="2">
    <source>
        <dbReference type="ARBA" id="ARBA00022771"/>
    </source>
</evidence>
<reference evidence="7 8" key="1">
    <citation type="journal article" date="2023" name="Plants (Basel)">
        <title>Bridging the Gap: Combining Genomics and Transcriptomics Approaches to Understand Stylosanthes scabra, an Orphan Legume from the Brazilian Caatinga.</title>
        <authorList>
            <person name="Ferreira-Neto J.R.C."/>
            <person name="da Silva M.D."/>
            <person name="Binneck E."/>
            <person name="de Melo N.F."/>
            <person name="da Silva R.H."/>
            <person name="de Melo A.L.T.M."/>
            <person name="Pandolfi V."/>
            <person name="Bustamante F.O."/>
            <person name="Brasileiro-Vidal A.C."/>
            <person name="Benko-Iseppon A.M."/>
        </authorList>
    </citation>
    <scope>NUCLEOTIDE SEQUENCE [LARGE SCALE GENOMIC DNA]</scope>
    <source>
        <tissue evidence="7">Leaves</tissue>
    </source>
</reference>